<dbReference type="PANTHER" id="PTHR43278:SF3">
    <property type="entry name" value="IRON-SULFUR FLAVOPROTEIN MJ0731"/>
    <property type="match status" value="1"/>
</dbReference>
<evidence type="ECO:0000256" key="1">
    <source>
        <dbReference type="ARBA" id="ARBA00022630"/>
    </source>
</evidence>
<dbReference type="Gene3D" id="3.40.50.360">
    <property type="match status" value="1"/>
</dbReference>
<organism evidence="4">
    <name type="scientific">marine sediment metagenome</name>
    <dbReference type="NCBI Taxonomy" id="412755"/>
    <lineage>
        <taxon>unclassified sequences</taxon>
        <taxon>metagenomes</taxon>
        <taxon>ecological metagenomes</taxon>
    </lineage>
</organism>
<dbReference type="InterPro" id="IPR005025">
    <property type="entry name" value="FMN_Rdtase-like_dom"/>
</dbReference>
<comment type="caution">
    <text evidence="4">The sequence shown here is derived from an EMBL/GenBank/DDBJ whole genome shotgun (WGS) entry which is preliminary data.</text>
</comment>
<dbReference type="GO" id="GO:0016491">
    <property type="term" value="F:oxidoreductase activity"/>
    <property type="evidence" value="ECO:0007669"/>
    <property type="project" value="InterPro"/>
</dbReference>
<feature type="domain" description="NADPH-dependent FMN reductase-like" evidence="3">
    <location>
        <begin position="1"/>
        <end position="142"/>
    </location>
</feature>
<dbReference type="AlphaFoldDB" id="A0A0F9PG47"/>
<name>A0A0F9PG47_9ZZZZ</name>
<evidence type="ECO:0000259" key="3">
    <source>
        <dbReference type="Pfam" id="PF03358"/>
    </source>
</evidence>
<protein>
    <recommendedName>
        <fullName evidence="3">NADPH-dependent FMN reductase-like domain-containing protein</fullName>
    </recommendedName>
</protein>
<proteinExistence type="predicted"/>
<sequence>MKILGVSGSPRRKGNTVILLEEMLRGAEEHGANIELFSVSGKDIRGCDGCYSCFAKGECHIQDDMQSLYEKLIAADGIVFGSPIHFYGITAQAKAIMDRTFALNKPSKTLANKVGGIIVVAGSLGLIDALKDYYFFFTVQRMLPANFVAAYAVKKRDARQLEKGMKAAFRLGKEMVQLVDKKFEFPSEFHRNFFAFGTHTH</sequence>
<keyword evidence="2" id="KW-0288">FMN</keyword>
<keyword evidence="1" id="KW-0285">Flavoprotein</keyword>
<dbReference type="SUPFAM" id="SSF52218">
    <property type="entry name" value="Flavoproteins"/>
    <property type="match status" value="1"/>
</dbReference>
<dbReference type="InterPro" id="IPR051796">
    <property type="entry name" value="ISF_SsuE-like"/>
</dbReference>
<evidence type="ECO:0000256" key="2">
    <source>
        <dbReference type="ARBA" id="ARBA00022643"/>
    </source>
</evidence>
<dbReference type="PANTHER" id="PTHR43278">
    <property type="entry name" value="NAD(P)H-DEPENDENT FMN-CONTAINING OXIDOREDUCTASE YWQN-RELATED"/>
    <property type="match status" value="1"/>
</dbReference>
<dbReference type="Pfam" id="PF03358">
    <property type="entry name" value="FMN_red"/>
    <property type="match status" value="1"/>
</dbReference>
<gene>
    <name evidence="4" type="ORF">LCGC14_0904510</name>
</gene>
<accession>A0A0F9PG47</accession>
<evidence type="ECO:0000313" key="4">
    <source>
        <dbReference type="EMBL" id="KKN23472.1"/>
    </source>
</evidence>
<dbReference type="InterPro" id="IPR029039">
    <property type="entry name" value="Flavoprotein-like_sf"/>
</dbReference>
<dbReference type="EMBL" id="LAZR01002967">
    <property type="protein sequence ID" value="KKN23472.1"/>
    <property type="molecule type" value="Genomic_DNA"/>
</dbReference>
<reference evidence="4" key="1">
    <citation type="journal article" date="2015" name="Nature">
        <title>Complex archaea that bridge the gap between prokaryotes and eukaryotes.</title>
        <authorList>
            <person name="Spang A."/>
            <person name="Saw J.H."/>
            <person name="Jorgensen S.L."/>
            <person name="Zaremba-Niedzwiedzka K."/>
            <person name="Martijn J."/>
            <person name="Lind A.E."/>
            <person name="van Eijk R."/>
            <person name="Schleper C."/>
            <person name="Guy L."/>
            <person name="Ettema T.J."/>
        </authorList>
    </citation>
    <scope>NUCLEOTIDE SEQUENCE</scope>
</reference>